<evidence type="ECO:0000256" key="2">
    <source>
        <dbReference type="ARBA" id="ARBA00022741"/>
    </source>
</evidence>
<gene>
    <name evidence="5" type="ORF">Bpfe_020516</name>
</gene>
<dbReference type="Gene3D" id="3.40.50.300">
    <property type="entry name" value="P-loop containing nucleotide triphosphate hydrolases"/>
    <property type="match status" value="1"/>
</dbReference>
<evidence type="ECO:0000259" key="4">
    <source>
        <dbReference type="PROSITE" id="PS51720"/>
    </source>
</evidence>
<evidence type="ECO:0000256" key="1">
    <source>
        <dbReference type="ARBA" id="ARBA00008535"/>
    </source>
</evidence>
<dbReference type="SUPFAM" id="SSF52540">
    <property type="entry name" value="P-loop containing nucleoside triphosphate hydrolases"/>
    <property type="match status" value="1"/>
</dbReference>
<dbReference type="EMBL" id="JASAOG010000119">
    <property type="protein sequence ID" value="KAK0049965.1"/>
    <property type="molecule type" value="Genomic_DNA"/>
</dbReference>
<reference evidence="5" key="2">
    <citation type="submission" date="2023-04" db="EMBL/GenBank/DDBJ databases">
        <authorList>
            <person name="Bu L."/>
            <person name="Lu L."/>
            <person name="Laidemitt M.R."/>
            <person name="Zhang S.M."/>
            <person name="Mutuku M."/>
            <person name="Mkoji G."/>
            <person name="Steinauer M."/>
            <person name="Loker E.S."/>
        </authorList>
    </citation>
    <scope>NUCLEOTIDE SEQUENCE</scope>
    <source>
        <strain evidence="5">KasaAsao</strain>
        <tissue evidence="5">Whole Snail</tissue>
    </source>
</reference>
<sequence length="338" mass="38400">MEQSKSKEATVLLVGNTGNGKSATGNSILNKQSFKTTAGPSNAISAVTKDTGVYNDCTLYVIDCPGVDTERSPDEIFSLSVENIEKALEMCSFQFSALLLVLKYGQRFTQQESNAITNIRGILGQNVIRECVICVLTYGDDFEADNEDNKDDLSFLDWCQQQEGEIKKVFQECMCRCVLFNNRSKDESIKRLQISKLLELVEKTTPYTKAMYDNAQGDRQRLATETQAPKILQQANATIKELRQKIPSIGASKHPHTLEDQLSKLLIDVEIYKESLMRKYEEYEFVKQPLQDLTILRMEINSKLKIYEQNSKIGRAQDITQLNEQEKTANNKRYCIIL</sequence>
<dbReference type="InterPro" id="IPR006703">
    <property type="entry name" value="G_AIG1"/>
</dbReference>
<organism evidence="5 6">
    <name type="scientific">Biomphalaria pfeifferi</name>
    <name type="common">Bloodfluke planorb</name>
    <name type="synonym">Freshwater snail</name>
    <dbReference type="NCBI Taxonomy" id="112525"/>
    <lineage>
        <taxon>Eukaryota</taxon>
        <taxon>Metazoa</taxon>
        <taxon>Spiralia</taxon>
        <taxon>Lophotrochozoa</taxon>
        <taxon>Mollusca</taxon>
        <taxon>Gastropoda</taxon>
        <taxon>Heterobranchia</taxon>
        <taxon>Euthyneura</taxon>
        <taxon>Panpulmonata</taxon>
        <taxon>Hygrophila</taxon>
        <taxon>Lymnaeoidea</taxon>
        <taxon>Planorbidae</taxon>
        <taxon>Biomphalaria</taxon>
    </lineage>
</organism>
<protein>
    <submittedName>
        <fullName evidence="5">GTPase IMAP family member</fullName>
    </submittedName>
</protein>
<comment type="similarity">
    <text evidence="1">Belongs to the TRAFAC class TrmE-Era-EngA-EngB-Septin-like GTPase superfamily. AIG1/Toc34/Toc159-like paraseptin GTPase family. IAN subfamily.</text>
</comment>
<keyword evidence="6" id="KW-1185">Reference proteome</keyword>
<evidence type="ECO:0000313" key="5">
    <source>
        <dbReference type="EMBL" id="KAK0049965.1"/>
    </source>
</evidence>
<dbReference type="PROSITE" id="PS51720">
    <property type="entry name" value="G_AIG1"/>
    <property type="match status" value="1"/>
</dbReference>
<evidence type="ECO:0000313" key="6">
    <source>
        <dbReference type="Proteomes" id="UP001233172"/>
    </source>
</evidence>
<keyword evidence="2" id="KW-0547">Nucleotide-binding</keyword>
<proteinExistence type="inferred from homology"/>
<comment type="caution">
    <text evidence="5">The sequence shown here is derived from an EMBL/GenBank/DDBJ whole genome shotgun (WGS) entry which is preliminary data.</text>
</comment>
<dbReference type="Pfam" id="PF04548">
    <property type="entry name" value="AIG1"/>
    <property type="match status" value="1"/>
</dbReference>
<dbReference type="Proteomes" id="UP001233172">
    <property type="component" value="Unassembled WGS sequence"/>
</dbReference>
<dbReference type="InterPro" id="IPR027417">
    <property type="entry name" value="P-loop_NTPase"/>
</dbReference>
<name>A0AAD8BAU2_BIOPF</name>
<feature type="domain" description="AIG1-type G" evidence="4">
    <location>
        <begin position="6"/>
        <end position="216"/>
    </location>
</feature>
<dbReference type="PANTHER" id="PTHR10903">
    <property type="entry name" value="GTPASE, IMAP FAMILY MEMBER-RELATED"/>
    <property type="match status" value="1"/>
</dbReference>
<keyword evidence="3" id="KW-0342">GTP-binding</keyword>
<dbReference type="AlphaFoldDB" id="A0AAD8BAU2"/>
<reference evidence="5" key="1">
    <citation type="journal article" date="2023" name="PLoS Negl. Trop. Dis.">
        <title>A genome sequence for Biomphalaria pfeifferi, the major vector snail for the human-infecting parasite Schistosoma mansoni.</title>
        <authorList>
            <person name="Bu L."/>
            <person name="Lu L."/>
            <person name="Laidemitt M.R."/>
            <person name="Zhang S.M."/>
            <person name="Mutuku M."/>
            <person name="Mkoji G."/>
            <person name="Steinauer M."/>
            <person name="Loker E.S."/>
        </authorList>
    </citation>
    <scope>NUCLEOTIDE SEQUENCE</scope>
    <source>
        <strain evidence="5">KasaAsao</strain>
    </source>
</reference>
<evidence type="ECO:0000256" key="3">
    <source>
        <dbReference type="ARBA" id="ARBA00023134"/>
    </source>
</evidence>
<dbReference type="GO" id="GO:0005525">
    <property type="term" value="F:GTP binding"/>
    <property type="evidence" value="ECO:0007669"/>
    <property type="project" value="UniProtKB-KW"/>
</dbReference>
<dbReference type="InterPro" id="IPR045058">
    <property type="entry name" value="GIMA/IAN/Toc"/>
</dbReference>
<accession>A0AAD8BAU2</accession>
<dbReference type="PANTHER" id="PTHR10903:SF184">
    <property type="entry name" value="GTP-BINDING PROTEIN A"/>
    <property type="match status" value="1"/>
</dbReference>